<name>A0A3Q7IEA2_SOLLC</name>
<keyword evidence="2" id="KW-1185">Reference proteome</keyword>
<proteinExistence type="predicted"/>
<reference evidence="1" key="2">
    <citation type="submission" date="2019-01" db="UniProtKB">
        <authorList>
            <consortium name="EnsemblPlants"/>
        </authorList>
    </citation>
    <scope>IDENTIFICATION</scope>
    <source>
        <strain evidence="1">cv. Heinz 1706</strain>
    </source>
</reference>
<accession>A0A3Q7IEA2</accession>
<organism evidence="1">
    <name type="scientific">Solanum lycopersicum</name>
    <name type="common">Tomato</name>
    <name type="synonym">Lycopersicon esculentum</name>
    <dbReference type="NCBI Taxonomy" id="4081"/>
    <lineage>
        <taxon>Eukaryota</taxon>
        <taxon>Viridiplantae</taxon>
        <taxon>Streptophyta</taxon>
        <taxon>Embryophyta</taxon>
        <taxon>Tracheophyta</taxon>
        <taxon>Spermatophyta</taxon>
        <taxon>Magnoliopsida</taxon>
        <taxon>eudicotyledons</taxon>
        <taxon>Gunneridae</taxon>
        <taxon>Pentapetalae</taxon>
        <taxon>asterids</taxon>
        <taxon>lamiids</taxon>
        <taxon>Solanales</taxon>
        <taxon>Solanaceae</taxon>
        <taxon>Solanoideae</taxon>
        <taxon>Solaneae</taxon>
        <taxon>Solanum</taxon>
        <taxon>Solanum subgen. Lycopersicon</taxon>
    </lineage>
</organism>
<dbReference type="Proteomes" id="UP000004994">
    <property type="component" value="Chromosome 10"/>
</dbReference>
<dbReference type="EnsemblPlants" id="Solyc10g019050.2.1">
    <property type="protein sequence ID" value="Solyc10g019050.2.1.1"/>
    <property type="gene ID" value="Solyc10g019050.2"/>
</dbReference>
<dbReference type="InParanoid" id="A0A3Q7IEA2"/>
<reference evidence="1" key="1">
    <citation type="journal article" date="2012" name="Nature">
        <title>The tomato genome sequence provides insights into fleshy fruit evolution.</title>
        <authorList>
            <consortium name="Tomato Genome Consortium"/>
        </authorList>
    </citation>
    <scope>NUCLEOTIDE SEQUENCE [LARGE SCALE GENOMIC DNA]</scope>
    <source>
        <strain evidence="1">cv. Heinz 1706</strain>
    </source>
</reference>
<evidence type="ECO:0000313" key="2">
    <source>
        <dbReference type="Proteomes" id="UP000004994"/>
    </source>
</evidence>
<dbReference type="PaxDb" id="4081-Solyc10g019050.1.1"/>
<protein>
    <submittedName>
        <fullName evidence="1">Uncharacterized protein</fullName>
    </submittedName>
</protein>
<dbReference type="Gramene" id="Solyc10g019050.2.1">
    <property type="protein sequence ID" value="Solyc10g019050.2.1.1"/>
    <property type="gene ID" value="Solyc10g019050.2"/>
</dbReference>
<sequence length="43" mass="4929">PAHSNPPIRPGFPFYFAQEETQIRERMTTSIPVHPERQAIPIA</sequence>
<evidence type="ECO:0000313" key="1">
    <source>
        <dbReference type="EnsemblPlants" id="Solyc10g019050.2.1.1"/>
    </source>
</evidence>
<dbReference type="AlphaFoldDB" id="A0A3Q7IEA2"/>